<feature type="region of interest" description="Disordered" evidence="3">
    <location>
        <begin position="145"/>
        <end position="173"/>
    </location>
</feature>
<keyword evidence="4" id="KW-1133">Transmembrane helix</keyword>
<proteinExistence type="predicted"/>
<keyword evidence="4" id="KW-0472">Membrane</keyword>
<evidence type="ECO:0000313" key="9">
    <source>
        <dbReference type="Proteomes" id="UP000553957"/>
    </source>
</evidence>
<keyword evidence="2" id="KW-0804">Transcription</keyword>
<name>A0A7Y4L2Q3_9ACTN</name>
<feature type="compositionally biased region" description="Polar residues" evidence="3">
    <location>
        <begin position="159"/>
        <end position="171"/>
    </location>
</feature>
<dbReference type="AlphaFoldDB" id="A0A7Y4L2Q3"/>
<dbReference type="InterPro" id="IPR027383">
    <property type="entry name" value="Znf_put"/>
</dbReference>
<evidence type="ECO:0000313" key="7">
    <source>
        <dbReference type="EMBL" id="NOL43255.1"/>
    </source>
</evidence>
<keyword evidence="8" id="KW-1185">Reference proteome</keyword>
<dbReference type="Pfam" id="PF13490">
    <property type="entry name" value="zf-HC2"/>
    <property type="match status" value="1"/>
</dbReference>
<dbReference type="Proteomes" id="UP000553957">
    <property type="component" value="Unassembled WGS sequence"/>
</dbReference>
<feature type="domain" description="Putative zinc-finger" evidence="5">
    <location>
        <begin position="8"/>
        <end position="37"/>
    </location>
</feature>
<dbReference type="EMBL" id="JABJRC010000006">
    <property type="protein sequence ID" value="NOL43255.1"/>
    <property type="molecule type" value="Genomic_DNA"/>
</dbReference>
<evidence type="ECO:0000259" key="5">
    <source>
        <dbReference type="Pfam" id="PF13490"/>
    </source>
</evidence>
<feature type="transmembrane region" description="Helical" evidence="4">
    <location>
        <begin position="121"/>
        <end position="141"/>
    </location>
</feature>
<gene>
    <name evidence="6" type="ORF">HNR71_006979</name>
    <name evidence="7" type="ORF">HPO96_23705</name>
</gene>
<dbReference type="Gene3D" id="1.10.10.1320">
    <property type="entry name" value="Anti-sigma factor, zinc-finger domain"/>
    <property type="match status" value="1"/>
</dbReference>
<keyword evidence="1" id="KW-0805">Transcription regulation</keyword>
<comment type="caution">
    <text evidence="7">The sequence shown here is derived from an EMBL/GenBank/DDBJ whole genome shotgun (WGS) entry which is preliminary data.</text>
</comment>
<organism evidence="7 8">
    <name type="scientific">Kribbella sandramycini</name>
    <dbReference type="NCBI Taxonomy" id="60450"/>
    <lineage>
        <taxon>Bacteria</taxon>
        <taxon>Bacillati</taxon>
        <taxon>Actinomycetota</taxon>
        <taxon>Actinomycetes</taxon>
        <taxon>Propionibacteriales</taxon>
        <taxon>Kribbellaceae</taxon>
        <taxon>Kribbella</taxon>
    </lineage>
</organism>
<sequence length="203" mass="21293">MTLQHPMDKLSAVVDGQLDHDSRDKVLSHLVGCDTCRAEVDAQRRLKARMAALEAPEPSTDLMQRLMGVSSFSPEPREEIRPVLTPAVSLFPQRSAFPAARSGTSRPGAVRTPRSRRRTGVLGAAGSAAAVASLLGTAFVVGDPARSEQPPALQPPVASFSSDHASTTGTTPFADPVSVWSAYHGGGYAGLSPTLQPVALTGR</sequence>
<evidence type="ECO:0000256" key="3">
    <source>
        <dbReference type="SAM" id="MobiDB-lite"/>
    </source>
</evidence>
<reference evidence="6 9" key="2">
    <citation type="submission" date="2020-08" db="EMBL/GenBank/DDBJ databases">
        <title>Sequencing the genomes of 1000 actinobacteria strains.</title>
        <authorList>
            <person name="Klenk H.-P."/>
        </authorList>
    </citation>
    <scope>NUCLEOTIDE SEQUENCE [LARGE SCALE GENOMIC DNA]</scope>
    <source>
        <strain evidence="6 9">DSM 15626</strain>
    </source>
</reference>
<dbReference type="RefSeq" id="WP_171676109.1">
    <property type="nucleotide sequence ID" value="NZ_BAAAGT010000015.1"/>
</dbReference>
<dbReference type="Proteomes" id="UP000534306">
    <property type="component" value="Unassembled WGS sequence"/>
</dbReference>
<evidence type="ECO:0000256" key="4">
    <source>
        <dbReference type="SAM" id="Phobius"/>
    </source>
</evidence>
<dbReference type="EMBL" id="JACHKF010000001">
    <property type="protein sequence ID" value="MBB6571342.1"/>
    <property type="molecule type" value="Genomic_DNA"/>
</dbReference>
<evidence type="ECO:0000313" key="6">
    <source>
        <dbReference type="EMBL" id="MBB6571342.1"/>
    </source>
</evidence>
<dbReference type="InterPro" id="IPR041916">
    <property type="entry name" value="Anti_sigma_zinc_sf"/>
</dbReference>
<keyword evidence="4" id="KW-0812">Transmembrane</keyword>
<feature type="region of interest" description="Disordered" evidence="3">
    <location>
        <begin position="98"/>
        <end position="118"/>
    </location>
</feature>
<evidence type="ECO:0000313" key="8">
    <source>
        <dbReference type="Proteomes" id="UP000534306"/>
    </source>
</evidence>
<accession>A0A7Y4L2Q3</accession>
<reference evidence="7 8" key="1">
    <citation type="submission" date="2020-05" db="EMBL/GenBank/DDBJ databases">
        <title>Genome sequence of Kribbella sandramycini ATCC 39419.</title>
        <authorList>
            <person name="Maclea K.S."/>
            <person name="Fair J.L."/>
        </authorList>
    </citation>
    <scope>NUCLEOTIDE SEQUENCE [LARGE SCALE GENOMIC DNA]</scope>
    <source>
        <strain evidence="7 8">ATCC 39419</strain>
    </source>
</reference>
<protein>
    <submittedName>
        <fullName evidence="6">Anti-sigma factor RsiW</fullName>
    </submittedName>
</protein>
<evidence type="ECO:0000256" key="1">
    <source>
        <dbReference type="ARBA" id="ARBA00023015"/>
    </source>
</evidence>
<evidence type="ECO:0000256" key="2">
    <source>
        <dbReference type="ARBA" id="ARBA00023163"/>
    </source>
</evidence>